<evidence type="ECO:0000313" key="11">
    <source>
        <dbReference type="EMBL" id="CAF1511928.1"/>
    </source>
</evidence>
<comment type="caution">
    <text evidence="11">The sequence shown here is derived from an EMBL/GenBank/DDBJ whole genome shotgun (WGS) entry which is preliminary data.</text>
</comment>
<gene>
    <name evidence="11" type="ORF">JYZ213_LOCUS44082</name>
    <name evidence="12" type="ORF">OXD698_LOCUS28853</name>
</gene>
<comment type="cofactor">
    <cofactor evidence="1">
        <name>Mg(2+)</name>
        <dbReference type="ChEBI" id="CHEBI:18420"/>
    </cofactor>
</comment>
<dbReference type="EC" id="2.7.11.24" evidence="2"/>
<keyword evidence="4" id="KW-0597">Phosphoprotein</keyword>
<organism evidence="11 13">
    <name type="scientific">Adineta steineri</name>
    <dbReference type="NCBI Taxonomy" id="433720"/>
    <lineage>
        <taxon>Eukaryota</taxon>
        <taxon>Metazoa</taxon>
        <taxon>Spiralia</taxon>
        <taxon>Gnathifera</taxon>
        <taxon>Rotifera</taxon>
        <taxon>Eurotatoria</taxon>
        <taxon>Bdelloidea</taxon>
        <taxon>Adinetida</taxon>
        <taxon>Adinetidae</taxon>
        <taxon>Adineta</taxon>
    </lineage>
</organism>
<evidence type="ECO:0000313" key="12">
    <source>
        <dbReference type="EMBL" id="CAF3989350.1"/>
    </source>
</evidence>
<dbReference type="AlphaFoldDB" id="A0A815U730"/>
<evidence type="ECO:0000256" key="3">
    <source>
        <dbReference type="ARBA" id="ARBA00022527"/>
    </source>
</evidence>
<dbReference type="InterPro" id="IPR017441">
    <property type="entry name" value="Protein_kinase_ATP_BS"/>
</dbReference>
<reference evidence="11" key="1">
    <citation type="submission" date="2021-02" db="EMBL/GenBank/DDBJ databases">
        <authorList>
            <person name="Nowell W R."/>
        </authorList>
    </citation>
    <scope>NUCLEOTIDE SEQUENCE</scope>
</reference>
<dbReference type="Gene3D" id="3.30.200.20">
    <property type="entry name" value="Phosphorylase Kinase, domain 1"/>
    <property type="match status" value="1"/>
</dbReference>
<evidence type="ECO:0000256" key="1">
    <source>
        <dbReference type="ARBA" id="ARBA00001946"/>
    </source>
</evidence>
<dbReference type="Proteomes" id="UP000663844">
    <property type="component" value="Unassembled WGS sequence"/>
</dbReference>
<dbReference type="GO" id="GO:0005524">
    <property type="term" value="F:ATP binding"/>
    <property type="evidence" value="ECO:0007669"/>
    <property type="project" value="UniProtKB-UniRule"/>
</dbReference>
<keyword evidence="8 9" id="KW-0067">ATP-binding</keyword>
<feature type="domain" description="Protein kinase" evidence="10">
    <location>
        <begin position="28"/>
        <end position="339"/>
    </location>
</feature>
<name>A0A815U730_9BILA</name>
<evidence type="ECO:0000256" key="7">
    <source>
        <dbReference type="ARBA" id="ARBA00022777"/>
    </source>
</evidence>
<sequence length="393" mass="44997">MTTAANTDQTQWHTVTCNGSTFTLPIRYKNPAHIGQGAFGAVIRATDTKTGKQVAIKKIRSPFQSQEHAKRTYRELKLLIHLNHEDAHIVQIYNAFTPDQDVNQFQTLYFVLEYYPSDLDRVIKLKRQKISTEEQRQKTFTEEQIKKIIGSLLSGLKFMHSAGIIHRDLKPSNIGIDNDTNVAILDFGLSRALSNGIQTGYVNTRWWRAPEVYVNWGRYNDRLDIWSVGCIMAELIQRTPICPGTDHIDQLNKIFDIIGTPDLDTLKATCTQDAINYISRLEPRTKIDFNQLFGFKYQSGEADPVSGVSLQGIKLLDRLLTFDPRKRPTAEEALADPFFSDLHDLMYEPLGEPVIDEHQDANHSTAQWKSLIWSMIENFQPPDWINQDIDDNM</sequence>
<dbReference type="InterPro" id="IPR050117">
    <property type="entry name" value="MAPK"/>
</dbReference>
<dbReference type="FunFam" id="3.30.200.20:FF:000028">
    <property type="entry name" value="Mitogen-activated protein kinase"/>
    <property type="match status" value="1"/>
</dbReference>
<proteinExistence type="predicted"/>
<dbReference type="GO" id="GO:0004707">
    <property type="term" value="F:MAP kinase activity"/>
    <property type="evidence" value="ECO:0007669"/>
    <property type="project" value="UniProtKB-EC"/>
</dbReference>
<dbReference type="Pfam" id="PF00069">
    <property type="entry name" value="Pkinase"/>
    <property type="match status" value="1"/>
</dbReference>
<keyword evidence="3" id="KW-0723">Serine/threonine-protein kinase</keyword>
<feature type="binding site" evidence="9">
    <location>
        <position position="58"/>
    </location>
    <ligand>
        <name>ATP</name>
        <dbReference type="ChEBI" id="CHEBI:30616"/>
    </ligand>
</feature>
<dbReference type="EMBL" id="CAJOAZ010003165">
    <property type="protein sequence ID" value="CAF3989350.1"/>
    <property type="molecule type" value="Genomic_DNA"/>
</dbReference>
<evidence type="ECO:0000256" key="9">
    <source>
        <dbReference type="PROSITE-ProRule" id="PRU10141"/>
    </source>
</evidence>
<dbReference type="PROSITE" id="PS50011">
    <property type="entry name" value="PROTEIN_KINASE_DOM"/>
    <property type="match status" value="1"/>
</dbReference>
<evidence type="ECO:0000256" key="4">
    <source>
        <dbReference type="ARBA" id="ARBA00022553"/>
    </source>
</evidence>
<dbReference type="InterPro" id="IPR000719">
    <property type="entry name" value="Prot_kinase_dom"/>
</dbReference>
<evidence type="ECO:0000256" key="2">
    <source>
        <dbReference type="ARBA" id="ARBA00012411"/>
    </source>
</evidence>
<accession>A0A815U730</accession>
<dbReference type="SUPFAM" id="SSF56112">
    <property type="entry name" value="Protein kinase-like (PK-like)"/>
    <property type="match status" value="1"/>
</dbReference>
<evidence type="ECO:0000256" key="5">
    <source>
        <dbReference type="ARBA" id="ARBA00022679"/>
    </source>
</evidence>
<dbReference type="Gene3D" id="1.10.510.10">
    <property type="entry name" value="Transferase(Phosphotransferase) domain 1"/>
    <property type="match status" value="1"/>
</dbReference>
<dbReference type="Proteomes" id="UP000663845">
    <property type="component" value="Unassembled WGS sequence"/>
</dbReference>
<dbReference type="FunFam" id="1.10.510.10:FF:000624">
    <property type="entry name" value="Mitogen-activated protein kinase"/>
    <property type="match status" value="1"/>
</dbReference>
<evidence type="ECO:0000313" key="13">
    <source>
        <dbReference type="Proteomes" id="UP000663845"/>
    </source>
</evidence>
<evidence type="ECO:0000259" key="10">
    <source>
        <dbReference type="PROSITE" id="PS50011"/>
    </source>
</evidence>
<protein>
    <recommendedName>
        <fullName evidence="2">mitogen-activated protein kinase</fullName>
        <ecNumber evidence="2">2.7.11.24</ecNumber>
    </recommendedName>
</protein>
<evidence type="ECO:0000256" key="8">
    <source>
        <dbReference type="ARBA" id="ARBA00022840"/>
    </source>
</evidence>
<keyword evidence="5" id="KW-0808">Transferase</keyword>
<keyword evidence="6 9" id="KW-0547">Nucleotide-binding</keyword>
<dbReference type="EMBL" id="CAJNOG010002616">
    <property type="protein sequence ID" value="CAF1511928.1"/>
    <property type="molecule type" value="Genomic_DNA"/>
</dbReference>
<dbReference type="InterPro" id="IPR011009">
    <property type="entry name" value="Kinase-like_dom_sf"/>
</dbReference>
<dbReference type="SMART" id="SM00220">
    <property type="entry name" value="S_TKc"/>
    <property type="match status" value="1"/>
</dbReference>
<keyword evidence="7" id="KW-0418">Kinase</keyword>
<evidence type="ECO:0000256" key="6">
    <source>
        <dbReference type="ARBA" id="ARBA00022741"/>
    </source>
</evidence>
<dbReference type="PANTHER" id="PTHR24055">
    <property type="entry name" value="MITOGEN-ACTIVATED PROTEIN KINASE"/>
    <property type="match status" value="1"/>
</dbReference>
<dbReference type="PROSITE" id="PS00107">
    <property type="entry name" value="PROTEIN_KINASE_ATP"/>
    <property type="match status" value="1"/>
</dbReference>